<proteinExistence type="predicted"/>
<organism evidence="1 2">
    <name type="scientific">Penicillium hetheringtonii</name>
    <dbReference type="NCBI Taxonomy" id="911720"/>
    <lineage>
        <taxon>Eukaryota</taxon>
        <taxon>Fungi</taxon>
        <taxon>Dikarya</taxon>
        <taxon>Ascomycota</taxon>
        <taxon>Pezizomycotina</taxon>
        <taxon>Eurotiomycetes</taxon>
        <taxon>Eurotiomycetidae</taxon>
        <taxon>Eurotiales</taxon>
        <taxon>Aspergillaceae</taxon>
        <taxon>Penicillium</taxon>
    </lineage>
</organism>
<comment type="caution">
    <text evidence="1">The sequence shown here is derived from an EMBL/GenBank/DDBJ whole genome shotgun (WGS) entry which is preliminary data.</text>
</comment>
<evidence type="ECO:0000313" key="2">
    <source>
        <dbReference type="Proteomes" id="UP001216150"/>
    </source>
</evidence>
<protein>
    <submittedName>
        <fullName evidence="1">Uncharacterized protein</fullName>
    </submittedName>
</protein>
<evidence type="ECO:0000313" key="1">
    <source>
        <dbReference type="EMBL" id="KAJ5569226.1"/>
    </source>
</evidence>
<gene>
    <name evidence="1" type="ORF">N7450_011712</name>
</gene>
<keyword evidence="2" id="KW-1185">Reference proteome</keyword>
<sequence>MASAENESIKQFSILMQPHIRLFIHENDGDLECLDPNSTATSVATSVACPEETEIPEVIPAEKNIIKSQEMGYKRAIDCVKPSLWESGKQIRVSYPLQEAFKDNQSVSKEQGKGPFLPSEKQSVSKELILNTRQYLEMMMNYLYSATRDTSFEITPEMKAPLQLTTQLLLPKHSMETKEVELRLDFVEDTAPKHEKTEFICKNCADG</sequence>
<reference evidence="1 2" key="1">
    <citation type="journal article" date="2023" name="IMA Fungus">
        <title>Comparative genomic study of the Penicillium genus elucidates a diverse pangenome and 15 lateral gene transfer events.</title>
        <authorList>
            <person name="Petersen C."/>
            <person name="Sorensen T."/>
            <person name="Nielsen M.R."/>
            <person name="Sondergaard T.E."/>
            <person name="Sorensen J.L."/>
            <person name="Fitzpatrick D.A."/>
            <person name="Frisvad J.C."/>
            <person name="Nielsen K.L."/>
        </authorList>
    </citation>
    <scope>NUCLEOTIDE SEQUENCE [LARGE SCALE GENOMIC DNA]</scope>
    <source>
        <strain evidence="1 2">IBT 29057</strain>
    </source>
</reference>
<dbReference type="Proteomes" id="UP001216150">
    <property type="component" value="Unassembled WGS sequence"/>
</dbReference>
<name>A0AAD6GL73_9EURO</name>
<dbReference type="EMBL" id="JAQJAC010000010">
    <property type="protein sequence ID" value="KAJ5569226.1"/>
    <property type="molecule type" value="Genomic_DNA"/>
</dbReference>
<accession>A0AAD6GL73</accession>
<dbReference type="AlphaFoldDB" id="A0AAD6GL73"/>